<dbReference type="AlphaFoldDB" id="A0A1F5X5B3"/>
<comment type="caution">
    <text evidence="2">The sequence shown here is derived from an EMBL/GenBank/DDBJ whole genome shotgun (WGS) entry which is preliminary data.</text>
</comment>
<proteinExistence type="predicted"/>
<keyword evidence="1" id="KW-0812">Transmembrane</keyword>
<keyword evidence="1" id="KW-0472">Membrane</keyword>
<name>A0A1F5X5B3_9BACT</name>
<accession>A0A1F5X5B3</accession>
<gene>
    <name evidence="2" type="ORF">A3B18_02600</name>
</gene>
<evidence type="ECO:0000313" key="3">
    <source>
        <dbReference type="Proteomes" id="UP000178684"/>
    </source>
</evidence>
<evidence type="ECO:0000256" key="1">
    <source>
        <dbReference type="SAM" id="Phobius"/>
    </source>
</evidence>
<feature type="transmembrane region" description="Helical" evidence="1">
    <location>
        <begin position="6"/>
        <end position="24"/>
    </location>
</feature>
<dbReference type="Proteomes" id="UP000178684">
    <property type="component" value="Unassembled WGS sequence"/>
</dbReference>
<feature type="transmembrane region" description="Helical" evidence="1">
    <location>
        <begin position="36"/>
        <end position="57"/>
    </location>
</feature>
<keyword evidence="1" id="KW-1133">Transmembrane helix</keyword>
<organism evidence="2 3">
    <name type="scientific">Candidatus Giovannonibacteria bacterium RIFCSPLOWO2_01_FULL_46_13</name>
    <dbReference type="NCBI Taxonomy" id="1798352"/>
    <lineage>
        <taxon>Bacteria</taxon>
        <taxon>Candidatus Giovannoniibacteriota</taxon>
    </lineage>
</organism>
<protein>
    <submittedName>
        <fullName evidence="2">Uncharacterized protein</fullName>
    </submittedName>
</protein>
<sequence length="60" mass="6803">MTQRFLEYLPELILSGVLILGPFVKKFPISKKELGLIGYVYAALIVLFVIALSIVIFKYI</sequence>
<evidence type="ECO:0000313" key="2">
    <source>
        <dbReference type="EMBL" id="OGF83057.1"/>
    </source>
</evidence>
<dbReference type="EMBL" id="MFIE01000007">
    <property type="protein sequence ID" value="OGF83057.1"/>
    <property type="molecule type" value="Genomic_DNA"/>
</dbReference>
<reference evidence="2 3" key="1">
    <citation type="journal article" date="2016" name="Nat. Commun.">
        <title>Thousands of microbial genomes shed light on interconnected biogeochemical processes in an aquifer system.</title>
        <authorList>
            <person name="Anantharaman K."/>
            <person name="Brown C.T."/>
            <person name="Hug L.A."/>
            <person name="Sharon I."/>
            <person name="Castelle C.J."/>
            <person name="Probst A.J."/>
            <person name="Thomas B.C."/>
            <person name="Singh A."/>
            <person name="Wilkins M.J."/>
            <person name="Karaoz U."/>
            <person name="Brodie E.L."/>
            <person name="Williams K.H."/>
            <person name="Hubbard S.S."/>
            <person name="Banfield J.F."/>
        </authorList>
    </citation>
    <scope>NUCLEOTIDE SEQUENCE [LARGE SCALE GENOMIC DNA]</scope>
</reference>